<proteinExistence type="inferred from homology"/>
<dbReference type="SUPFAM" id="SSF54637">
    <property type="entry name" value="Thioesterase/thiol ester dehydrase-isomerase"/>
    <property type="match status" value="1"/>
</dbReference>
<dbReference type="Proteomes" id="UP001204144">
    <property type="component" value="Unassembled WGS sequence"/>
</dbReference>
<dbReference type="CDD" id="cd00586">
    <property type="entry name" value="4HBT"/>
    <property type="match status" value="1"/>
</dbReference>
<keyword evidence="4" id="KW-1185">Reference proteome</keyword>
<gene>
    <name evidence="3" type="ORF">EGI31_23105</name>
</gene>
<dbReference type="AlphaFoldDB" id="A0AAE3KVA7"/>
<evidence type="ECO:0000313" key="3">
    <source>
        <dbReference type="EMBL" id="MCP9765834.1"/>
    </source>
</evidence>
<dbReference type="InterPro" id="IPR029069">
    <property type="entry name" value="HotDog_dom_sf"/>
</dbReference>
<dbReference type="EMBL" id="RJUF01000193">
    <property type="protein sequence ID" value="MCP9765834.1"/>
    <property type="molecule type" value="Genomic_DNA"/>
</dbReference>
<dbReference type="RefSeq" id="WP_255039534.1">
    <property type="nucleotide sequence ID" value="NZ_RJUF01000193.1"/>
</dbReference>
<keyword evidence="2" id="KW-0378">Hydrolase</keyword>
<name>A0AAE3KVA7_9BACT</name>
<dbReference type="NCBIfam" id="TIGR00051">
    <property type="entry name" value="YbgC/FadM family acyl-CoA thioesterase"/>
    <property type="match status" value="1"/>
</dbReference>
<sequence>MYSFESNYRVRYADVDQMGYMYYGNYAKLFEIGRVEALRNLGVRYKDLEEGGIWMPVYENTSKYLEPAKYDELLTIRCILKEMPKVRIVFETEILNECQKTIHKGLTTLVFIKADTQKITTCPAVIIEKLSPFFK</sequence>
<evidence type="ECO:0000256" key="2">
    <source>
        <dbReference type="ARBA" id="ARBA00022801"/>
    </source>
</evidence>
<reference evidence="3 4" key="1">
    <citation type="submission" date="2018-11" db="EMBL/GenBank/DDBJ databases">
        <title>Novel bacteria species description.</title>
        <authorList>
            <person name="Han J.-H."/>
        </authorList>
    </citation>
    <scope>NUCLEOTIDE SEQUENCE [LARGE SCALE GENOMIC DNA]</scope>
    <source>
        <strain evidence="3 4">KCTC23259</strain>
    </source>
</reference>
<dbReference type="PIRSF" id="PIRSF003230">
    <property type="entry name" value="YbgC"/>
    <property type="match status" value="1"/>
</dbReference>
<dbReference type="InterPro" id="IPR006684">
    <property type="entry name" value="YbgC/YbaW"/>
</dbReference>
<evidence type="ECO:0000256" key="1">
    <source>
        <dbReference type="ARBA" id="ARBA00005953"/>
    </source>
</evidence>
<comment type="similarity">
    <text evidence="1">Belongs to the 4-hydroxybenzoyl-CoA thioesterase family.</text>
</comment>
<dbReference type="PANTHER" id="PTHR31793">
    <property type="entry name" value="4-HYDROXYBENZOYL-COA THIOESTERASE FAMILY MEMBER"/>
    <property type="match status" value="1"/>
</dbReference>
<protein>
    <submittedName>
        <fullName evidence="3">Acyl-CoA thioesterase</fullName>
    </submittedName>
</protein>
<evidence type="ECO:0000313" key="4">
    <source>
        <dbReference type="Proteomes" id="UP001204144"/>
    </source>
</evidence>
<dbReference type="PANTHER" id="PTHR31793:SF27">
    <property type="entry name" value="NOVEL THIOESTERASE SUPERFAMILY DOMAIN AND SAPOSIN A-TYPE DOMAIN CONTAINING PROTEIN (0610012H03RIK)"/>
    <property type="match status" value="1"/>
</dbReference>
<accession>A0AAE3KVA7</accession>
<dbReference type="Gene3D" id="3.10.129.10">
    <property type="entry name" value="Hotdog Thioesterase"/>
    <property type="match status" value="1"/>
</dbReference>
<organism evidence="3 4">
    <name type="scientific">Lacihabitans soyangensis</name>
    <dbReference type="NCBI Taxonomy" id="869394"/>
    <lineage>
        <taxon>Bacteria</taxon>
        <taxon>Pseudomonadati</taxon>
        <taxon>Bacteroidota</taxon>
        <taxon>Cytophagia</taxon>
        <taxon>Cytophagales</taxon>
        <taxon>Leadbetterellaceae</taxon>
        <taxon>Lacihabitans</taxon>
    </lineage>
</organism>
<dbReference type="InterPro" id="IPR050563">
    <property type="entry name" value="4-hydroxybenzoyl-CoA_TE"/>
</dbReference>
<dbReference type="Pfam" id="PF13279">
    <property type="entry name" value="4HBT_2"/>
    <property type="match status" value="1"/>
</dbReference>
<dbReference type="GO" id="GO:0047617">
    <property type="term" value="F:fatty acyl-CoA hydrolase activity"/>
    <property type="evidence" value="ECO:0007669"/>
    <property type="project" value="TreeGrafter"/>
</dbReference>
<comment type="caution">
    <text evidence="3">The sequence shown here is derived from an EMBL/GenBank/DDBJ whole genome shotgun (WGS) entry which is preliminary data.</text>
</comment>